<dbReference type="InterPro" id="IPR001387">
    <property type="entry name" value="Cro/C1-type_HTH"/>
</dbReference>
<feature type="domain" description="HTH cro/C1-type" evidence="2">
    <location>
        <begin position="14"/>
        <end position="68"/>
    </location>
</feature>
<gene>
    <name evidence="3" type="ORF">SAMN04489757_1295</name>
</gene>
<dbReference type="InterPro" id="IPR010982">
    <property type="entry name" value="Lambda_DNA-bd_dom_sf"/>
</dbReference>
<dbReference type="STRING" id="1527.SAMN04489757_1295"/>
<proteinExistence type="predicted"/>
<dbReference type="PROSITE" id="PS50943">
    <property type="entry name" value="HTH_CROC1"/>
    <property type="match status" value="1"/>
</dbReference>
<dbReference type="SMART" id="SM00530">
    <property type="entry name" value="HTH_XRE"/>
    <property type="match status" value="1"/>
</dbReference>
<keyword evidence="4" id="KW-1185">Reference proteome</keyword>
<dbReference type="RefSeq" id="WP_091687617.1">
    <property type="nucleotide sequence ID" value="NZ_BAABFM010000010.1"/>
</dbReference>
<evidence type="ECO:0000313" key="4">
    <source>
        <dbReference type="Proteomes" id="UP000198806"/>
    </source>
</evidence>
<dbReference type="SUPFAM" id="SSF47413">
    <property type="entry name" value="lambda repressor-like DNA-binding domains"/>
    <property type="match status" value="1"/>
</dbReference>
<name>A0A1I5HFE4_9FIRM</name>
<dbReference type="Proteomes" id="UP000198806">
    <property type="component" value="Unassembled WGS sequence"/>
</dbReference>
<dbReference type="EMBL" id="FOWD01000029">
    <property type="protein sequence ID" value="SFO46706.1"/>
    <property type="molecule type" value="Genomic_DNA"/>
</dbReference>
<evidence type="ECO:0000313" key="3">
    <source>
        <dbReference type="EMBL" id="SFO46706.1"/>
    </source>
</evidence>
<protein>
    <submittedName>
        <fullName evidence="3">Helix-turn-helix domain-containing protein</fullName>
    </submittedName>
</protein>
<keyword evidence="1" id="KW-0238">DNA-binding</keyword>
<dbReference type="PANTHER" id="PTHR46558:SF11">
    <property type="entry name" value="HTH-TYPE TRANSCRIPTIONAL REGULATOR XRE"/>
    <property type="match status" value="1"/>
</dbReference>
<dbReference type="Pfam" id="PF01381">
    <property type="entry name" value="HTH_3"/>
    <property type="match status" value="1"/>
</dbReference>
<dbReference type="GO" id="GO:0003677">
    <property type="term" value="F:DNA binding"/>
    <property type="evidence" value="ECO:0007669"/>
    <property type="project" value="UniProtKB-KW"/>
</dbReference>
<dbReference type="PANTHER" id="PTHR46558">
    <property type="entry name" value="TRACRIPTIONAL REGULATORY PROTEIN-RELATED-RELATED"/>
    <property type="match status" value="1"/>
</dbReference>
<dbReference type="AlphaFoldDB" id="A0A1I5HFE4"/>
<dbReference type="OrthoDB" id="2003966at2"/>
<organism evidence="3 4">
    <name type="scientific">Anaerocolumna aminovalerica</name>
    <dbReference type="NCBI Taxonomy" id="1527"/>
    <lineage>
        <taxon>Bacteria</taxon>
        <taxon>Bacillati</taxon>
        <taxon>Bacillota</taxon>
        <taxon>Clostridia</taxon>
        <taxon>Lachnospirales</taxon>
        <taxon>Lachnospiraceae</taxon>
        <taxon>Anaerocolumna</taxon>
    </lineage>
</organism>
<sequence length="108" mass="12585">MNISIKEETLGQRIRAQRIRLGMTQEELAERLYMKKSTISYYETDKKEMRASCLAEIARALYTTPDYLLGFEEEKDPFEKEVYGLLQSITDEKVRVLLLAQIKAVSNM</sequence>
<reference evidence="3 4" key="1">
    <citation type="submission" date="2016-10" db="EMBL/GenBank/DDBJ databases">
        <authorList>
            <person name="de Groot N.N."/>
        </authorList>
    </citation>
    <scope>NUCLEOTIDE SEQUENCE [LARGE SCALE GENOMIC DNA]</scope>
    <source>
        <strain evidence="3 4">DSM 1283</strain>
    </source>
</reference>
<accession>A0A1I5HFE4</accession>
<evidence type="ECO:0000256" key="1">
    <source>
        <dbReference type="ARBA" id="ARBA00023125"/>
    </source>
</evidence>
<dbReference type="Gene3D" id="1.10.260.40">
    <property type="entry name" value="lambda repressor-like DNA-binding domains"/>
    <property type="match status" value="1"/>
</dbReference>
<dbReference type="CDD" id="cd00093">
    <property type="entry name" value="HTH_XRE"/>
    <property type="match status" value="1"/>
</dbReference>
<evidence type="ECO:0000259" key="2">
    <source>
        <dbReference type="PROSITE" id="PS50943"/>
    </source>
</evidence>